<dbReference type="InterPro" id="IPR050130">
    <property type="entry name" value="ClpA_ClpB"/>
</dbReference>
<name>A0A2P6C8K8_9FLAO</name>
<evidence type="ECO:0000259" key="3">
    <source>
        <dbReference type="SMART" id="SM00382"/>
    </source>
</evidence>
<proteinExistence type="predicted"/>
<gene>
    <name evidence="4" type="ORF">BTO14_14635</name>
</gene>
<dbReference type="PANTHER" id="PTHR11638:SF18">
    <property type="entry name" value="HEAT SHOCK PROTEIN 104"/>
    <property type="match status" value="1"/>
</dbReference>
<dbReference type="InterPro" id="IPR025662">
    <property type="entry name" value="Sigma_54_int_dom_ATP-bd_1"/>
</dbReference>
<dbReference type="EMBL" id="MSCK01000002">
    <property type="protein sequence ID" value="PQJ69256.1"/>
    <property type="molecule type" value="Genomic_DNA"/>
</dbReference>
<dbReference type="SUPFAM" id="SSF52540">
    <property type="entry name" value="P-loop containing nucleoside triphosphate hydrolases"/>
    <property type="match status" value="1"/>
</dbReference>
<evidence type="ECO:0000313" key="5">
    <source>
        <dbReference type="Proteomes" id="UP000247345"/>
    </source>
</evidence>
<dbReference type="GO" id="GO:0005737">
    <property type="term" value="C:cytoplasm"/>
    <property type="evidence" value="ECO:0007669"/>
    <property type="project" value="TreeGrafter"/>
</dbReference>
<dbReference type="GO" id="GO:0005524">
    <property type="term" value="F:ATP binding"/>
    <property type="evidence" value="ECO:0007669"/>
    <property type="project" value="UniProtKB-KW"/>
</dbReference>
<evidence type="ECO:0000313" key="4">
    <source>
        <dbReference type="EMBL" id="PQJ69256.1"/>
    </source>
</evidence>
<dbReference type="Proteomes" id="UP000247345">
    <property type="component" value="Unassembled WGS sequence"/>
</dbReference>
<dbReference type="SMART" id="SM00382">
    <property type="entry name" value="AAA"/>
    <property type="match status" value="1"/>
</dbReference>
<dbReference type="InterPro" id="IPR001270">
    <property type="entry name" value="ClpA/B"/>
</dbReference>
<protein>
    <recommendedName>
        <fullName evidence="3">AAA+ ATPase domain-containing protein</fullName>
    </recommendedName>
</protein>
<dbReference type="RefSeq" id="WP_105050187.1">
    <property type="nucleotide sequence ID" value="NZ_CP150661.1"/>
</dbReference>
<dbReference type="GO" id="GO:0016887">
    <property type="term" value="F:ATP hydrolysis activity"/>
    <property type="evidence" value="ECO:0007669"/>
    <property type="project" value="InterPro"/>
</dbReference>
<dbReference type="InterPro" id="IPR027417">
    <property type="entry name" value="P-loop_NTPase"/>
</dbReference>
<dbReference type="OrthoDB" id="1861597at2"/>
<keyword evidence="2" id="KW-0067">ATP-binding</keyword>
<dbReference type="InterPro" id="IPR003593">
    <property type="entry name" value="AAA+_ATPase"/>
</dbReference>
<dbReference type="Pfam" id="PF07724">
    <property type="entry name" value="AAA_2"/>
    <property type="match status" value="1"/>
</dbReference>
<reference evidence="4 5" key="1">
    <citation type="submission" date="2016-12" db="EMBL/GenBank/DDBJ databases">
        <title>Trade-off between light-utilization and light-protection in marine flavobacteria.</title>
        <authorList>
            <person name="Kumagai Y."/>
            <person name="Yoshizawa S."/>
            <person name="Kogure K."/>
            <person name="Iwasaki W."/>
        </authorList>
    </citation>
    <scope>NUCLEOTIDE SEQUENCE [LARGE SCALE GENOMIC DNA]</scope>
    <source>
        <strain evidence="4 5">KCTC 12100</strain>
    </source>
</reference>
<evidence type="ECO:0000256" key="2">
    <source>
        <dbReference type="ARBA" id="ARBA00022840"/>
    </source>
</evidence>
<keyword evidence="5" id="KW-1185">Reference proteome</keyword>
<evidence type="ECO:0000256" key="1">
    <source>
        <dbReference type="ARBA" id="ARBA00022741"/>
    </source>
</evidence>
<dbReference type="GO" id="GO:0034605">
    <property type="term" value="P:cellular response to heat"/>
    <property type="evidence" value="ECO:0007669"/>
    <property type="project" value="TreeGrafter"/>
</dbReference>
<accession>A0A2P6C8K8</accession>
<keyword evidence="1" id="KW-0547">Nucleotide-binding</keyword>
<dbReference type="AlphaFoldDB" id="A0A2P6C8K8"/>
<dbReference type="PRINTS" id="PR00300">
    <property type="entry name" value="CLPPROTEASEA"/>
</dbReference>
<dbReference type="PROSITE" id="PS00675">
    <property type="entry name" value="SIGMA54_INTERACT_1"/>
    <property type="match status" value="1"/>
</dbReference>
<organism evidence="4 5">
    <name type="scientific">Polaribacter butkevichii</name>
    <dbReference type="NCBI Taxonomy" id="218490"/>
    <lineage>
        <taxon>Bacteria</taxon>
        <taxon>Pseudomonadati</taxon>
        <taxon>Bacteroidota</taxon>
        <taxon>Flavobacteriia</taxon>
        <taxon>Flavobacteriales</taxon>
        <taxon>Flavobacteriaceae</taxon>
    </lineage>
</organism>
<dbReference type="PANTHER" id="PTHR11638">
    <property type="entry name" value="ATP-DEPENDENT CLP PROTEASE"/>
    <property type="match status" value="1"/>
</dbReference>
<comment type="caution">
    <text evidence="4">The sequence shown here is derived from an EMBL/GenBank/DDBJ whole genome shotgun (WGS) entry which is preliminary data.</text>
</comment>
<sequence length="393" mass="45763">MDRQLLFFDKNYFAFYKKLKKEQGKEIISISDGLHNFNKIDELDEYSQIVDISSLAGLEKLQYNAELVIPKYPYDTIFIADKNHKELFEFNLRYLFDSFLDIDVVEDIEIEYNQVDGTIKSNVLKHKKIIDLDSDDINKFSKTFAKQIYGHEKFKDDFSELIRNFGVFNKLGEHKILSLFLMGDSGVGKTEVARAIHKSLGGKKKIAKINFGNYSSDNSLNSLIGSPRGYIGSDEGEIFIRVKESDTGLILIDEFEKSNSMLFNYFLDVLENGKMVSSMAEEIDLNGFIIIFTSNISKEDFPKRISPELRSRFDYKGYFMPLFYSDKKKFVEFRIKNIIEKFNENYEVDLPRNITNDILNRINVSNFKNMRDLNKNIKDTFVKYVMEVLITKG</sequence>
<dbReference type="Gene3D" id="3.40.50.300">
    <property type="entry name" value="P-loop containing nucleotide triphosphate hydrolases"/>
    <property type="match status" value="1"/>
</dbReference>
<dbReference type="InterPro" id="IPR003959">
    <property type="entry name" value="ATPase_AAA_core"/>
</dbReference>
<feature type="domain" description="AAA+ ATPase" evidence="3">
    <location>
        <begin position="175"/>
        <end position="319"/>
    </location>
</feature>